<organism evidence="1">
    <name type="scientific">Guillardia theta (strain CCMP2712)</name>
    <name type="common">Cryptophyte</name>
    <dbReference type="NCBI Taxonomy" id="905079"/>
    <lineage>
        <taxon>Eukaryota</taxon>
        <taxon>Cryptophyceae</taxon>
        <taxon>Pyrenomonadales</taxon>
        <taxon>Geminigeraceae</taxon>
        <taxon>Guillardia</taxon>
    </lineage>
</organism>
<dbReference type="GeneID" id="17307333"/>
<evidence type="ECO:0000313" key="1">
    <source>
        <dbReference type="EMBL" id="EKX50384.1"/>
    </source>
</evidence>
<dbReference type="KEGG" id="gtt:GUITHDRAFT_151137"/>
<evidence type="ECO:0000313" key="3">
    <source>
        <dbReference type="Proteomes" id="UP000011087"/>
    </source>
</evidence>
<accession>L1JQ39</accession>
<dbReference type="PaxDb" id="55529-EKX50384"/>
<dbReference type="AlphaFoldDB" id="L1JQ39"/>
<dbReference type="HOGENOM" id="CLU_2695442_0_0_1"/>
<protein>
    <submittedName>
        <fullName evidence="1 2">Uncharacterized protein</fullName>
    </submittedName>
</protein>
<dbReference type="EMBL" id="JH992978">
    <property type="protein sequence ID" value="EKX50384.1"/>
    <property type="molecule type" value="Genomic_DNA"/>
</dbReference>
<dbReference type="EnsemblProtists" id="EKX50384">
    <property type="protein sequence ID" value="EKX50384"/>
    <property type="gene ID" value="GUITHDRAFT_151137"/>
</dbReference>
<reference evidence="3" key="2">
    <citation type="submission" date="2012-11" db="EMBL/GenBank/DDBJ databases">
        <authorList>
            <person name="Kuo A."/>
            <person name="Curtis B.A."/>
            <person name="Tanifuji G."/>
            <person name="Burki F."/>
            <person name="Gruber A."/>
            <person name="Irimia M."/>
            <person name="Maruyama S."/>
            <person name="Arias M.C."/>
            <person name="Ball S.G."/>
            <person name="Gile G.H."/>
            <person name="Hirakawa Y."/>
            <person name="Hopkins J.F."/>
            <person name="Rensing S.A."/>
            <person name="Schmutz J."/>
            <person name="Symeonidi A."/>
            <person name="Elias M."/>
            <person name="Eveleigh R.J."/>
            <person name="Herman E.K."/>
            <person name="Klute M.J."/>
            <person name="Nakayama T."/>
            <person name="Obornik M."/>
            <person name="Reyes-Prieto A."/>
            <person name="Armbrust E.V."/>
            <person name="Aves S.J."/>
            <person name="Beiko R.G."/>
            <person name="Coutinho P."/>
            <person name="Dacks J.B."/>
            <person name="Durnford D.G."/>
            <person name="Fast N.M."/>
            <person name="Green B.R."/>
            <person name="Grisdale C."/>
            <person name="Hempe F."/>
            <person name="Henrissat B."/>
            <person name="Hoppner M.P."/>
            <person name="Ishida K.-I."/>
            <person name="Kim E."/>
            <person name="Koreny L."/>
            <person name="Kroth P.G."/>
            <person name="Liu Y."/>
            <person name="Malik S.-B."/>
            <person name="Maier U.G."/>
            <person name="McRose D."/>
            <person name="Mock T."/>
            <person name="Neilson J.A."/>
            <person name="Onodera N.T."/>
            <person name="Poole A.M."/>
            <person name="Pritham E.J."/>
            <person name="Richards T.A."/>
            <person name="Rocap G."/>
            <person name="Roy S.W."/>
            <person name="Sarai C."/>
            <person name="Schaack S."/>
            <person name="Shirato S."/>
            <person name="Slamovits C.H."/>
            <person name="Spencer D.F."/>
            <person name="Suzuki S."/>
            <person name="Worden A.Z."/>
            <person name="Zauner S."/>
            <person name="Barry K."/>
            <person name="Bell C."/>
            <person name="Bharti A.K."/>
            <person name="Crow J.A."/>
            <person name="Grimwood J."/>
            <person name="Kramer R."/>
            <person name="Lindquist E."/>
            <person name="Lucas S."/>
            <person name="Salamov A."/>
            <person name="McFadden G.I."/>
            <person name="Lane C.E."/>
            <person name="Keeling P.J."/>
            <person name="Gray M.W."/>
            <person name="Grigoriev I.V."/>
            <person name="Archibald J.M."/>
        </authorList>
    </citation>
    <scope>NUCLEOTIDE SEQUENCE</scope>
    <source>
        <strain evidence="3">CCMP2712</strain>
    </source>
</reference>
<dbReference type="Proteomes" id="UP000011087">
    <property type="component" value="Unassembled WGS sequence"/>
</dbReference>
<keyword evidence="3" id="KW-1185">Reference proteome</keyword>
<dbReference type="RefSeq" id="XP_005837364.1">
    <property type="nucleotide sequence ID" value="XM_005837307.1"/>
</dbReference>
<sequence length="90" mass="9504">MDGEGSGSLSKKQLGAWRRRLRFRRMQGAASMEDAGNLMEEAGSLMEEIGIQERAGSLEEESAVVQLGGGAGRCLKRGFPEDEGGSGKGS</sequence>
<gene>
    <name evidence="1" type="ORF">GUITHDRAFT_151137</name>
</gene>
<proteinExistence type="predicted"/>
<name>L1JQ39_GUITC</name>
<reference evidence="2" key="3">
    <citation type="submission" date="2016-03" db="UniProtKB">
        <authorList>
            <consortium name="EnsemblProtists"/>
        </authorList>
    </citation>
    <scope>IDENTIFICATION</scope>
</reference>
<reference evidence="1 3" key="1">
    <citation type="journal article" date="2012" name="Nature">
        <title>Algal genomes reveal evolutionary mosaicism and the fate of nucleomorphs.</title>
        <authorList>
            <consortium name="DOE Joint Genome Institute"/>
            <person name="Curtis B.A."/>
            <person name="Tanifuji G."/>
            <person name="Burki F."/>
            <person name="Gruber A."/>
            <person name="Irimia M."/>
            <person name="Maruyama S."/>
            <person name="Arias M.C."/>
            <person name="Ball S.G."/>
            <person name="Gile G.H."/>
            <person name="Hirakawa Y."/>
            <person name="Hopkins J.F."/>
            <person name="Kuo A."/>
            <person name="Rensing S.A."/>
            <person name="Schmutz J."/>
            <person name="Symeonidi A."/>
            <person name="Elias M."/>
            <person name="Eveleigh R.J."/>
            <person name="Herman E.K."/>
            <person name="Klute M.J."/>
            <person name="Nakayama T."/>
            <person name="Obornik M."/>
            <person name="Reyes-Prieto A."/>
            <person name="Armbrust E.V."/>
            <person name="Aves S.J."/>
            <person name="Beiko R.G."/>
            <person name="Coutinho P."/>
            <person name="Dacks J.B."/>
            <person name="Durnford D.G."/>
            <person name="Fast N.M."/>
            <person name="Green B.R."/>
            <person name="Grisdale C.J."/>
            <person name="Hempel F."/>
            <person name="Henrissat B."/>
            <person name="Hoppner M.P."/>
            <person name="Ishida K."/>
            <person name="Kim E."/>
            <person name="Koreny L."/>
            <person name="Kroth P.G."/>
            <person name="Liu Y."/>
            <person name="Malik S.B."/>
            <person name="Maier U.G."/>
            <person name="McRose D."/>
            <person name="Mock T."/>
            <person name="Neilson J.A."/>
            <person name="Onodera N.T."/>
            <person name="Poole A.M."/>
            <person name="Pritham E.J."/>
            <person name="Richards T.A."/>
            <person name="Rocap G."/>
            <person name="Roy S.W."/>
            <person name="Sarai C."/>
            <person name="Schaack S."/>
            <person name="Shirato S."/>
            <person name="Slamovits C.H."/>
            <person name="Spencer D.F."/>
            <person name="Suzuki S."/>
            <person name="Worden A.Z."/>
            <person name="Zauner S."/>
            <person name="Barry K."/>
            <person name="Bell C."/>
            <person name="Bharti A.K."/>
            <person name="Crow J.A."/>
            <person name="Grimwood J."/>
            <person name="Kramer R."/>
            <person name="Lindquist E."/>
            <person name="Lucas S."/>
            <person name="Salamov A."/>
            <person name="McFadden G.I."/>
            <person name="Lane C.E."/>
            <person name="Keeling P.J."/>
            <person name="Gray M.W."/>
            <person name="Grigoriev I.V."/>
            <person name="Archibald J.M."/>
        </authorList>
    </citation>
    <scope>NUCLEOTIDE SEQUENCE</scope>
    <source>
        <strain evidence="1 3">CCMP2712</strain>
    </source>
</reference>
<evidence type="ECO:0000313" key="2">
    <source>
        <dbReference type="EnsemblProtists" id="EKX50384"/>
    </source>
</evidence>